<dbReference type="GO" id="GO:0006542">
    <property type="term" value="P:glutamine biosynthetic process"/>
    <property type="evidence" value="ECO:0007669"/>
    <property type="project" value="InterPro"/>
</dbReference>
<protein>
    <recommendedName>
        <fullName evidence="4">Lengsin</fullName>
    </recommendedName>
    <alternativeName>
        <fullName evidence="5">Glutamate-ammonia ligase domain-containing protein 1</fullName>
    </alternativeName>
</protein>
<name>A0AAD9KTM8_RIDPI</name>
<dbReference type="SMART" id="SM01230">
    <property type="entry name" value="Gln-synt_C"/>
    <property type="match status" value="1"/>
</dbReference>
<gene>
    <name evidence="9" type="ORF">NP493_617g02001</name>
</gene>
<reference evidence="9" key="1">
    <citation type="journal article" date="2023" name="Mol. Biol. Evol.">
        <title>Third-Generation Sequencing Reveals the Adaptive Role of the Epigenome in Three Deep-Sea Polychaetes.</title>
        <authorList>
            <person name="Perez M."/>
            <person name="Aroh O."/>
            <person name="Sun Y."/>
            <person name="Lan Y."/>
            <person name="Juniper S.K."/>
            <person name="Young C.R."/>
            <person name="Angers B."/>
            <person name="Qian P.Y."/>
        </authorList>
    </citation>
    <scope>NUCLEOTIDE SEQUENCE</scope>
    <source>
        <strain evidence="9">R07B-5</strain>
    </source>
</reference>
<evidence type="ECO:0000256" key="4">
    <source>
        <dbReference type="ARBA" id="ARBA00039404"/>
    </source>
</evidence>
<evidence type="ECO:0000256" key="3">
    <source>
        <dbReference type="ARBA" id="ARBA00038790"/>
    </source>
</evidence>
<comment type="caution">
    <text evidence="9">The sequence shown here is derived from an EMBL/GenBank/DDBJ whole genome shotgun (WGS) entry which is preliminary data.</text>
</comment>
<evidence type="ECO:0000256" key="7">
    <source>
        <dbReference type="RuleBase" id="RU000384"/>
    </source>
</evidence>
<evidence type="ECO:0000259" key="8">
    <source>
        <dbReference type="PROSITE" id="PS51987"/>
    </source>
</evidence>
<dbReference type="AlphaFoldDB" id="A0AAD9KTM8"/>
<evidence type="ECO:0000256" key="2">
    <source>
        <dbReference type="ARBA" id="ARBA00037583"/>
    </source>
</evidence>
<dbReference type="Gene3D" id="3.10.20.70">
    <property type="entry name" value="Glutamine synthetase, N-terminal domain"/>
    <property type="match status" value="1"/>
</dbReference>
<dbReference type="SUPFAM" id="SSF55931">
    <property type="entry name" value="Glutamine synthetase/guanido kinase"/>
    <property type="match status" value="2"/>
</dbReference>
<dbReference type="InterPro" id="IPR008146">
    <property type="entry name" value="Gln_synth_cat_dom"/>
</dbReference>
<comment type="similarity">
    <text evidence="1 6 7">Belongs to the glutamine synthetase family.</text>
</comment>
<evidence type="ECO:0000313" key="9">
    <source>
        <dbReference type="EMBL" id="KAK2177107.1"/>
    </source>
</evidence>
<dbReference type="PROSITE" id="PS51987">
    <property type="entry name" value="GS_CATALYTIC"/>
    <property type="match status" value="1"/>
</dbReference>
<evidence type="ECO:0000256" key="5">
    <source>
        <dbReference type="ARBA" id="ARBA00042675"/>
    </source>
</evidence>
<dbReference type="InterPro" id="IPR014746">
    <property type="entry name" value="Gln_synth/guanido_kin_cat_dom"/>
</dbReference>
<proteinExistence type="inferred from homology"/>
<dbReference type="Pfam" id="PF00120">
    <property type="entry name" value="Gln-synt_C"/>
    <property type="match status" value="2"/>
</dbReference>
<dbReference type="InterPro" id="IPR036651">
    <property type="entry name" value="Gln_synt_N_sf"/>
</dbReference>
<accession>A0AAD9KTM8</accession>
<dbReference type="Gene3D" id="3.30.590.10">
    <property type="entry name" value="Glutamine synthetase/guanido kinase, catalytic domain"/>
    <property type="match status" value="2"/>
</dbReference>
<organism evidence="9 10">
    <name type="scientific">Ridgeia piscesae</name>
    <name type="common">Tubeworm</name>
    <dbReference type="NCBI Taxonomy" id="27915"/>
    <lineage>
        <taxon>Eukaryota</taxon>
        <taxon>Metazoa</taxon>
        <taxon>Spiralia</taxon>
        <taxon>Lophotrochozoa</taxon>
        <taxon>Annelida</taxon>
        <taxon>Polychaeta</taxon>
        <taxon>Sedentaria</taxon>
        <taxon>Canalipalpata</taxon>
        <taxon>Sabellida</taxon>
        <taxon>Siboglinidae</taxon>
        <taxon>Ridgeia</taxon>
    </lineage>
</organism>
<feature type="domain" description="GS catalytic" evidence="8">
    <location>
        <begin position="120"/>
        <end position="494"/>
    </location>
</feature>
<evidence type="ECO:0000256" key="6">
    <source>
        <dbReference type="PROSITE-ProRule" id="PRU01331"/>
    </source>
</evidence>
<sequence>MASSLQMTASALSAKCDYVRFSVADLQGILRGKTVPVRHADRILRDGVGVYVGYIAYGPRSEFVSLAELTNNHLGNGLLRPMSDTGRLLPWAGAGRHRVFEYMCEMHWLRPSPHPQLQCPRYVARSQLDRLSTLGLRLKSGFEYEFYVVDSAGEPVFDGPDIFSSLAMSKFEADLCDLESQLLQSGVDIDSFNCEYGAGQFELVGRPTDGVSSADDAVVTKEGVKEFFQQRGLRATFMTKPFISSSSSGLHFNHSLWRVDSGENVFYDSSRDDNLSPTAGYWLAGLVKHAGALTALCSPTVNCYRRLHTPWVPDTANWDIDDRNTSFRAKNVDVGGTFVENRLPSSSSNPYLVLAATVAAGIDGVINKLDRPPQGDTKASTLPTTLSEALQCLQTDESMVELLGREFVDWFVRIKTQTEVEKLGDTKASTLPTTLSEALQCLQTDELMVELLGREFVDWFVRIKTEAEVKKLGDIDIKKGNNLEREKQMYFTYL</sequence>
<dbReference type="SUPFAM" id="SSF54368">
    <property type="entry name" value="Glutamine synthetase, N-terminal domain"/>
    <property type="match status" value="1"/>
</dbReference>
<dbReference type="EMBL" id="JAODUO010000618">
    <property type="protein sequence ID" value="KAK2177107.1"/>
    <property type="molecule type" value="Genomic_DNA"/>
</dbReference>
<evidence type="ECO:0000313" key="10">
    <source>
        <dbReference type="Proteomes" id="UP001209878"/>
    </source>
</evidence>
<comment type="subunit">
    <text evidence="3">Dodecamer. Interacts with BFSP2 and VIM.</text>
</comment>
<dbReference type="Proteomes" id="UP001209878">
    <property type="component" value="Unassembled WGS sequence"/>
</dbReference>
<dbReference type="PANTHER" id="PTHR43407:SF1">
    <property type="entry name" value="LENGSIN"/>
    <property type="match status" value="1"/>
</dbReference>
<keyword evidence="10" id="KW-1185">Reference proteome</keyword>
<dbReference type="GO" id="GO:0004356">
    <property type="term" value="F:glutamine synthetase activity"/>
    <property type="evidence" value="ECO:0007669"/>
    <property type="project" value="InterPro"/>
</dbReference>
<dbReference type="GO" id="GO:0016020">
    <property type="term" value="C:membrane"/>
    <property type="evidence" value="ECO:0007669"/>
    <property type="project" value="TreeGrafter"/>
</dbReference>
<evidence type="ECO:0000256" key="1">
    <source>
        <dbReference type="ARBA" id="ARBA00009897"/>
    </source>
</evidence>
<dbReference type="GO" id="GO:0005737">
    <property type="term" value="C:cytoplasm"/>
    <property type="evidence" value="ECO:0007669"/>
    <property type="project" value="TreeGrafter"/>
</dbReference>
<dbReference type="PANTHER" id="PTHR43407">
    <property type="entry name" value="GLUTAMINE SYNTHETASE"/>
    <property type="match status" value="1"/>
</dbReference>
<comment type="function">
    <text evidence="2">May act as a component of the cytoskeleton or as a chaperone for the reorganization of intermediate filament proteins during terminal differentiation in the lens. Does not seem to have enzymatic activity.</text>
</comment>